<proteinExistence type="predicted"/>
<gene>
    <name evidence="2" type="ORF">Bhyg_00970</name>
</gene>
<dbReference type="Proteomes" id="UP001151699">
    <property type="component" value="Chromosome A"/>
</dbReference>
<keyword evidence="3" id="KW-1185">Reference proteome</keyword>
<evidence type="ECO:0000256" key="1">
    <source>
        <dbReference type="SAM" id="MobiDB-lite"/>
    </source>
</evidence>
<evidence type="ECO:0000313" key="3">
    <source>
        <dbReference type="Proteomes" id="UP001151699"/>
    </source>
</evidence>
<accession>A0A9Q0N8H5</accession>
<dbReference type="EMBL" id="WJQU01000001">
    <property type="protein sequence ID" value="KAJ6645761.1"/>
    <property type="molecule type" value="Genomic_DNA"/>
</dbReference>
<protein>
    <submittedName>
        <fullName evidence="2">Uncharacterized protein</fullName>
    </submittedName>
</protein>
<organism evidence="2 3">
    <name type="scientific">Pseudolycoriella hygida</name>
    <dbReference type="NCBI Taxonomy" id="35572"/>
    <lineage>
        <taxon>Eukaryota</taxon>
        <taxon>Metazoa</taxon>
        <taxon>Ecdysozoa</taxon>
        <taxon>Arthropoda</taxon>
        <taxon>Hexapoda</taxon>
        <taxon>Insecta</taxon>
        <taxon>Pterygota</taxon>
        <taxon>Neoptera</taxon>
        <taxon>Endopterygota</taxon>
        <taxon>Diptera</taxon>
        <taxon>Nematocera</taxon>
        <taxon>Sciaroidea</taxon>
        <taxon>Sciaridae</taxon>
        <taxon>Pseudolycoriella</taxon>
    </lineage>
</organism>
<dbReference type="AlphaFoldDB" id="A0A9Q0N8H5"/>
<reference evidence="2" key="1">
    <citation type="submission" date="2022-07" db="EMBL/GenBank/DDBJ databases">
        <authorList>
            <person name="Trinca V."/>
            <person name="Uliana J.V.C."/>
            <person name="Torres T.T."/>
            <person name="Ward R.J."/>
            <person name="Monesi N."/>
        </authorList>
    </citation>
    <scope>NUCLEOTIDE SEQUENCE</scope>
    <source>
        <strain evidence="2">HSMRA1968</strain>
        <tissue evidence="2">Whole embryos</tissue>
    </source>
</reference>
<name>A0A9Q0N8H5_9DIPT</name>
<comment type="caution">
    <text evidence="2">The sequence shown here is derived from an EMBL/GenBank/DDBJ whole genome shotgun (WGS) entry which is preliminary data.</text>
</comment>
<sequence>MKSKRKSVFSGDAGETMNRSGTVAGKKSTSYNSSLLKSEETVR</sequence>
<feature type="region of interest" description="Disordered" evidence="1">
    <location>
        <begin position="1"/>
        <end position="43"/>
    </location>
</feature>
<feature type="compositionally biased region" description="Polar residues" evidence="1">
    <location>
        <begin position="17"/>
        <end position="36"/>
    </location>
</feature>
<evidence type="ECO:0000313" key="2">
    <source>
        <dbReference type="EMBL" id="KAJ6645761.1"/>
    </source>
</evidence>